<accession>A0AAV7X0B9</accession>
<organism evidence="2 3">
    <name type="scientific">Pleurodeles waltl</name>
    <name type="common">Iberian ribbed newt</name>
    <dbReference type="NCBI Taxonomy" id="8319"/>
    <lineage>
        <taxon>Eukaryota</taxon>
        <taxon>Metazoa</taxon>
        <taxon>Chordata</taxon>
        <taxon>Craniata</taxon>
        <taxon>Vertebrata</taxon>
        <taxon>Euteleostomi</taxon>
        <taxon>Amphibia</taxon>
        <taxon>Batrachia</taxon>
        <taxon>Caudata</taxon>
        <taxon>Salamandroidea</taxon>
        <taxon>Salamandridae</taxon>
        <taxon>Pleurodelinae</taxon>
        <taxon>Pleurodeles</taxon>
    </lineage>
</organism>
<comment type="caution">
    <text evidence="2">The sequence shown here is derived from an EMBL/GenBank/DDBJ whole genome shotgun (WGS) entry which is preliminary data.</text>
</comment>
<dbReference type="EMBL" id="JANPWB010000001">
    <property type="protein sequence ID" value="KAJ1218576.1"/>
    <property type="molecule type" value="Genomic_DNA"/>
</dbReference>
<dbReference type="AlphaFoldDB" id="A0AAV7X0B9"/>
<evidence type="ECO:0000313" key="3">
    <source>
        <dbReference type="Proteomes" id="UP001066276"/>
    </source>
</evidence>
<evidence type="ECO:0000313" key="2">
    <source>
        <dbReference type="EMBL" id="KAJ1218576.1"/>
    </source>
</evidence>
<evidence type="ECO:0000256" key="1">
    <source>
        <dbReference type="SAM" id="MobiDB-lite"/>
    </source>
</evidence>
<protein>
    <submittedName>
        <fullName evidence="2">Uncharacterized protein</fullName>
    </submittedName>
</protein>
<reference evidence="2" key="1">
    <citation type="journal article" date="2022" name="bioRxiv">
        <title>Sequencing and chromosome-scale assembly of the giantPleurodeles waltlgenome.</title>
        <authorList>
            <person name="Brown T."/>
            <person name="Elewa A."/>
            <person name="Iarovenko S."/>
            <person name="Subramanian E."/>
            <person name="Araus A.J."/>
            <person name="Petzold A."/>
            <person name="Susuki M."/>
            <person name="Suzuki K.-i.T."/>
            <person name="Hayashi T."/>
            <person name="Toyoda A."/>
            <person name="Oliveira C."/>
            <person name="Osipova E."/>
            <person name="Leigh N.D."/>
            <person name="Simon A."/>
            <person name="Yun M.H."/>
        </authorList>
    </citation>
    <scope>NUCLEOTIDE SEQUENCE</scope>
    <source>
        <strain evidence="2">20211129_DDA</strain>
        <tissue evidence="2">Liver</tissue>
    </source>
</reference>
<dbReference type="Proteomes" id="UP001066276">
    <property type="component" value="Chromosome 1_1"/>
</dbReference>
<name>A0AAV7X0B9_PLEWA</name>
<proteinExistence type="predicted"/>
<feature type="region of interest" description="Disordered" evidence="1">
    <location>
        <begin position="52"/>
        <end position="87"/>
    </location>
</feature>
<keyword evidence="3" id="KW-1185">Reference proteome</keyword>
<sequence length="126" mass="14132">MVLPVHRLKEAAPLEVIIDDPGRGRGADNDPWTLENKCWEGVEDRMQRCLTDKGENGIESSVKRGSSALQEEPANDQEDMTASDRSEEIRPLLWSRASGMEQPRLRLRAVASGKYVTTHQAYLVGR</sequence>
<gene>
    <name evidence="2" type="ORF">NDU88_006154</name>
</gene>